<evidence type="ECO:0000259" key="1">
    <source>
        <dbReference type="Pfam" id="PF12706"/>
    </source>
</evidence>
<reference evidence="2 3" key="1">
    <citation type="submission" date="2018-07" db="EMBL/GenBank/DDBJ databases">
        <title>Complete genome sequencing of Ornithinimicrobium sp. AMA3305.</title>
        <authorList>
            <person name="Bae J.-W."/>
        </authorList>
    </citation>
    <scope>NUCLEOTIDE SEQUENCE [LARGE SCALE GENOMIC DNA]</scope>
    <source>
        <strain evidence="2 3">AMA3305</strain>
    </source>
</reference>
<dbReference type="Proteomes" id="UP000253790">
    <property type="component" value="Chromosome"/>
</dbReference>
<sequence length="274" mass="29632">MSHDRVLHLSPDSHMTVLGCASNSASGPTTSFVVYANEKGLLIDTGVDPIGRLTYNREDVAQVSSVIVTHSHSDHCAGFANFVFTRQLLAKNCDGIPPLQVYANRQTLNALDSQLKTQYPNREFDVIENEVIAGEAMRTPEGFTLVFLDSAHEVPAVSARITHDLHDWTIGIQSDSAPSNRFLKFFEGATVLVAEVHSLETDSGRLRRVHERGHSGLADAARLVEMVQPEVAIPFHLPSEFFSSAAAAATVAAALGEAGRRGLQCLPTIGQCTD</sequence>
<dbReference type="EMBL" id="CP031229">
    <property type="protein sequence ID" value="AXH96963.1"/>
    <property type="molecule type" value="Genomic_DNA"/>
</dbReference>
<protein>
    <submittedName>
        <fullName evidence="2">MBL fold metallo-hydrolase</fullName>
    </submittedName>
</protein>
<dbReference type="Gene3D" id="3.60.15.10">
    <property type="entry name" value="Ribonuclease Z/Hydroxyacylglutathione hydrolase-like"/>
    <property type="match status" value="1"/>
</dbReference>
<evidence type="ECO:0000313" key="2">
    <source>
        <dbReference type="EMBL" id="AXH96963.1"/>
    </source>
</evidence>
<dbReference type="PANTHER" id="PTHR46018">
    <property type="entry name" value="ZINC PHOSPHODIESTERASE ELAC PROTEIN 1"/>
    <property type="match status" value="1"/>
</dbReference>
<accession>A0A345NPK5</accession>
<dbReference type="GO" id="GO:0042781">
    <property type="term" value="F:3'-tRNA processing endoribonuclease activity"/>
    <property type="evidence" value="ECO:0007669"/>
    <property type="project" value="TreeGrafter"/>
</dbReference>
<keyword evidence="3" id="KW-1185">Reference proteome</keyword>
<dbReference type="RefSeq" id="WP_114928914.1">
    <property type="nucleotide sequence ID" value="NZ_CP031229.1"/>
</dbReference>
<dbReference type="OrthoDB" id="2971563at2"/>
<evidence type="ECO:0000313" key="3">
    <source>
        <dbReference type="Proteomes" id="UP000253790"/>
    </source>
</evidence>
<keyword evidence="2" id="KW-0378">Hydrolase</keyword>
<dbReference type="AlphaFoldDB" id="A0A345NPK5"/>
<name>A0A345NPK5_9MICO</name>
<dbReference type="KEGG" id="orn:DV701_13290"/>
<feature type="domain" description="Metallo-beta-lactamase" evidence="1">
    <location>
        <begin position="41"/>
        <end position="236"/>
    </location>
</feature>
<gene>
    <name evidence="2" type="ORF">DV701_13290</name>
</gene>
<dbReference type="SUPFAM" id="SSF56281">
    <property type="entry name" value="Metallo-hydrolase/oxidoreductase"/>
    <property type="match status" value="1"/>
</dbReference>
<dbReference type="Pfam" id="PF12706">
    <property type="entry name" value="Lactamase_B_2"/>
    <property type="match status" value="1"/>
</dbReference>
<organism evidence="2 3">
    <name type="scientific">Ornithinimicrobium avium</name>
    <dbReference type="NCBI Taxonomy" id="2283195"/>
    <lineage>
        <taxon>Bacteria</taxon>
        <taxon>Bacillati</taxon>
        <taxon>Actinomycetota</taxon>
        <taxon>Actinomycetes</taxon>
        <taxon>Micrococcales</taxon>
        <taxon>Ornithinimicrobiaceae</taxon>
        <taxon>Ornithinimicrobium</taxon>
    </lineage>
</organism>
<proteinExistence type="predicted"/>
<dbReference type="InterPro" id="IPR036866">
    <property type="entry name" value="RibonucZ/Hydroxyglut_hydro"/>
</dbReference>
<dbReference type="PANTHER" id="PTHR46018:SF4">
    <property type="entry name" value="METALLO-HYDROLASE YHFI-RELATED"/>
    <property type="match status" value="1"/>
</dbReference>
<dbReference type="InterPro" id="IPR001279">
    <property type="entry name" value="Metallo-B-lactamas"/>
</dbReference>